<evidence type="ECO:0000259" key="1">
    <source>
        <dbReference type="PROSITE" id="PS50097"/>
    </source>
</evidence>
<evidence type="ECO:0000313" key="3">
    <source>
        <dbReference type="Proteomes" id="UP000566819"/>
    </source>
</evidence>
<proteinExistence type="predicted"/>
<name>A0A8H4RAQ5_9HELO</name>
<comment type="caution">
    <text evidence="2">The sequence shown here is derived from an EMBL/GenBank/DDBJ whole genome shotgun (WGS) entry which is preliminary data.</text>
</comment>
<dbReference type="OrthoDB" id="1022638at2759"/>
<keyword evidence="3" id="KW-1185">Reference proteome</keyword>
<dbReference type="Gene3D" id="3.30.710.10">
    <property type="entry name" value="Potassium Channel Kv1.1, Chain A"/>
    <property type="match status" value="1"/>
</dbReference>
<accession>A0A8H4RAQ5</accession>
<dbReference type="InterPro" id="IPR011333">
    <property type="entry name" value="SKP1/BTB/POZ_sf"/>
</dbReference>
<dbReference type="Proteomes" id="UP000566819">
    <property type="component" value="Unassembled WGS sequence"/>
</dbReference>
<reference evidence="2 3" key="1">
    <citation type="submission" date="2020-03" db="EMBL/GenBank/DDBJ databases">
        <title>Draft Genome Sequence of Cudoniella acicularis.</title>
        <authorList>
            <person name="Buettner E."/>
            <person name="Kellner H."/>
        </authorList>
    </citation>
    <scope>NUCLEOTIDE SEQUENCE [LARGE SCALE GENOMIC DNA]</scope>
    <source>
        <strain evidence="2 3">DSM 108380</strain>
    </source>
</reference>
<dbReference type="InterPro" id="IPR000210">
    <property type="entry name" value="BTB/POZ_dom"/>
</dbReference>
<dbReference type="CDD" id="cd18186">
    <property type="entry name" value="BTB_POZ_ZBTB_KLHL-like"/>
    <property type="match status" value="1"/>
</dbReference>
<protein>
    <recommendedName>
        <fullName evidence="1">BTB domain-containing protein</fullName>
    </recommendedName>
</protein>
<dbReference type="SUPFAM" id="SSF54695">
    <property type="entry name" value="POZ domain"/>
    <property type="match status" value="1"/>
</dbReference>
<gene>
    <name evidence="2" type="ORF">G7Y89_g12100</name>
</gene>
<feature type="domain" description="BTB" evidence="1">
    <location>
        <begin position="63"/>
        <end position="131"/>
    </location>
</feature>
<dbReference type="Pfam" id="PF00651">
    <property type="entry name" value="BTB"/>
    <property type="match status" value="1"/>
</dbReference>
<sequence>MSIDGFQRRRSRGYRIGTREGPECYFCAKDTSSKGKLRDVQKIKAIFAEKHRAITAQVIIYSETVEVFAGTEQKQTFVVHKDLLTLHSTYFSNLFSDKGLDMDKKISITVKPSLFADFVSWIYMGKFLKVENNALEGGTAVNKLWELGRFFRAPAFQNFCMDDCRNYRKASETDPEQPWQFIEGIELMYSLTPPGSLLRSLAVQSLSYKNPLQENEKGSPDWKKWKSLLTGTRPDDDIWVKELQRDFALEAGKDWDEIPPWDDQRSGDYMEEATPLEERWDAQILALVADIGFL</sequence>
<dbReference type="PROSITE" id="PS50097">
    <property type="entry name" value="BTB"/>
    <property type="match status" value="1"/>
</dbReference>
<evidence type="ECO:0000313" key="2">
    <source>
        <dbReference type="EMBL" id="KAF4626063.1"/>
    </source>
</evidence>
<dbReference type="EMBL" id="JAAMPI010001235">
    <property type="protein sequence ID" value="KAF4626063.1"/>
    <property type="molecule type" value="Genomic_DNA"/>
</dbReference>
<organism evidence="2 3">
    <name type="scientific">Cudoniella acicularis</name>
    <dbReference type="NCBI Taxonomy" id="354080"/>
    <lineage>
        <taxon>Eukaryota</taxon>
        <taxon>Fungi</taxon>
        <taxon>Dikarya</taxon>
        <taxon>Ascomycota</taxon>
        <taxon>Pezizomycotina</taxon>
        <taxon>Leotiomycetes</taxon>
        <taxon>Helotiales</taxon>
        <taxon>Tricladiaceae</taxon>
        <taxon>Cudoniella</taxon>
    </lineage>
</organism>
<dbReference type="AlphaFoldDB" id="A0A8H4RAQ5"/>